<dbReference type="InterPro" id="IPR038740">
    <property type="entry name" value="BioF2-like_GNAT_dom"/>
</dbReference>
<keyword evidence="3" id="KW-1185">Reference proteome</keyword>
<gene>
    <name evidence="2" type="ORF">GHYDROH2_27460</name>
</gene>
<protein>
    <recommendedName>
        <fullName evidence="1">BioF2-like acetyltransferase domain-containing protein</fullName>
    </recommendedName>
</protein>
<dbReference type="RefSeq" id="WP_214185148.1">
    <property type="nucleotide sequence ID" value="NZ_BSDS01000002.1"/>
</dbReference>
<dbReference type="InterPro" id="IPR016181">
    <property type="entry name" value="Acyl_CoA_acyltransferase"/>
</dbReference>
<evidence type="ECO:0000259" key="1">
    <source>
        <dbReference type="Pfam" id="PF13480"/>
    </source>
</evidence>
<name>A0A9W6G1P7_9BACT</name>
<proteinExistence type="predicted"/>
<organism evidence="2 3">
    <name type="scientific">Geobacter hydrogenophilus</name>
    <dbReference type="NCBI Taxonomy" id="40983"/>
    <lineage>
        <taxon>Bacteria</taxon>
        <taxon>Pseudomonadati</taxon>
        <taxon>Thermodesulfobacteriota</taxon>
        <taxon>Desulfuromonadia</taxon>
        <taxon>Geobacterales</taxon>
        <taxon>Geobacteraceae</taxon>
        <taxon>Geobacter</taxon>
    </lineage>
</organism>
<evidence type="ECO:0000313" key="3">
    <source>
        <dbReference type="Proteomes" id="UP001144352"/>
    </source>
</evidence>
<dbReference type="AlphaFoldDB" id="A0A9W6G1P7"/>
<reference evidence="2" key="1">
    <citation type="submission" date="2022-12" db="EMBL/GenBank/DDBJ databases">
        <title>Reference genome sequencing for broad-spectrum identification of bacterial and archaeal isolates by mass spectrometry.</title>
        <authorList>
            <person name="Sekiguchi Y."/>
            <person name="Tourlousse D.M."/>
        </authorList>
    </citation>
    <scope>NUCLEOTIDE SEQUENCE</scope>
    <source>
        <strain evidence="2">H2</strain>
    </source>
</reference>
<sequence>MTRELHVKEHTIASAYSVSVTETIESFLSLKEMWDHVVRIHGTHEPFLCHDWFRIWLKYFLLDAKLFIVTLYRDSVPVLIAPFIRKNERYKRLATVRKIELIGNVHSPVKTVIFGESDSSARAESLQYLFIYLTKEFCDWDIIELDSIPEELISPDILVGSVTNAGRSIRKFNCFSDWYLNGIDYSADEYFARLPKKIRDELKRREKRISEIGAVSVEIGGDPEHFDRYMDQYDQVRVRSWKKPELDKAFLREAREMSIRNGWLRSGFLYIGDVPIAAQIRYVSNDTAYFMEALHDKQYDRYGPGNLLRLKVIEHLIDNEQTSNIDQMRGDESYKEYWTPFKRERYGVTVFNRTAMGCIFSFLLRKLLPIFRNSANTQE</sequence>
<dbReference type="EMBL" id="BSDS01000002">
    <property type="protein sequence ID" value="GLI39245.1"/>
    <property type="molecule type" value="Genomic_DNA"/>
</dbReference>
<accession>A0A9W6G1P7</accession>
<feature type="domain" description="BioF2-like acetyltransferase" evidence="1">
    <location>
        <begin position="196"/>
        <end position="336"/>
    </location>
</feature>
<dbReference type="Proteomes" id="UP001144352">
    <property type="component" value="Unassembled WGS sequence"/>
</dbReference>
<evidence type="ECO:0000313" key="2">
    <source>
        <dbReference type="EMBL" id="GLI39245.1"/>
    </source>
</evidence>
<dbReference type="Gene3D" id="3.40.630.30">
    <property type="match status" value="1"/>
</dbReference>
<comment type="caution">
    <text evidence="2">The sequence shown here is derived from an EMBL/GenBank/DDBJ whole genome shotgun (WGS) entry which is preliminary data.</text>
</comment>
<dbReference type="SUPFAM" id="SSF55729">
    <property type="entry name" value="Acyl-CoA N-acyltransferases (Nat)"/>
    <property type="match status" value="1"/>
</dbReference>
<dbReference type="Pfam" id="PF13480">
    <property type="entry name" value="Acetyltransf_6"/>
    <property type="match status" value="1"/>
</dbReference>